<name>A0A8H5CPT5_9AGAR</name>
<protein>
    <submittedName>
        <fullName evidence="2">Uncharacterized protein</fullName>
    </submittedName>
</protein>
<dbReference type="EMBL" id="JAACJN010000368">
    <property type="protein sequence ID" value="KAF5345737.1"/>
    <property type="molecule type" value="Genomic_DNA"/>
</dbReference>
<comment type="caution">
    <text evidence="2">The sequence shown here is derived from an EMBL/GenBank/DDBJ whole genome shotgun (WGS) entry which is preliminary data.</text>
</comment>
<proteinExistence type="predicted"/>
<keyword evidence="3" id="KW-1185">Reference proteome</keyword>
<dbReference type="AlphaFoldDB" id="A0A8H5CPT5"/>
<accession>A0A8H5CPT5</accession>
<sequence length="96" mass="10705">MNSRGRASGGRDARRKSFLKSSTSPPGELISPSSVLGHPLQHLLGKPDPVISNNKSEDDEDDDFDSHDRVADRKQLQRWEEVDNVATIGSRLHRDD</sequence>
<reference evidence="2 3" key="1">
    <citation type="journal article" date="2020" name="ISME J.">
        <title>Uncovering the hidden diversity of litter-decomposition mechanisms in mushroom-forming fungi.</title>
        <authorList>
            <person name="Floudas D."/>
            <person name="Bentzer J."/>
            <person name="Ahren D."/>
            <person name="Johansson T."/>
            <person name="Persson P."/>
            <person name="Tunlid A."/>
        </authorList>
    </citation>
    <scope>NUCLEOTIDE SEQUENCE [LARGE SCALE GENOMIC DNA]</scope>
    <source>
        <strain evidence="2 3">CBS 406.79</strain>
    </source>
</reference>
<evidence type="ECO:0000256" key="1">
    <source>
        <dbReference type="SAM" id="MobiDB-lite"/>
    </source>
</evidence>
<dbReference type="Proteomes" id="UP000518752">
    <property type="component" value="Unassembled WGS sequence"/>
</dbReference>
<feature type="compositionally biased region" description="Basic and acidic residues" evidence="1">
    <location>
        <begin position="66"/>
        <end position="75"/>
    </location>
</feature>
<organism evidence="2 3">
    <name type="scientific">Collybiopsis confluens</name>
    <dbReference type="NCBI Taxonomy" id="2823264"/>
    <lineage>
        <taxon>Eukaryota</taxon>
        <taxon>Fungi</taxon>
        <taxon>Dikarya</taxon>
        <taxon>Basidiomycota</taxon>
        <taxon>Agaricomycotina</taxon>
        <taxon>Agaricomycetes</taxon>
        <taxon>Agaricomycetidae</taxon>
        <taxon>Agaricales</taxon>
        <taxon>Marasmiineae</taxon>
        <taxon>Omphalotaceae</taxon>
        <taxon>Collybiopsis</taxon>
    </lineage>
</organism>
<feature type="region of interest" description="Disordered" evidence="1">
    <location>
        <begin position="1"/>
        <end position="75"/>
    </location>
</feature>
<evidence type="ECO:0000313" key="2">
    <source>
        <dbReference type="EMBL" id="KAF5345737.1"/>
    </source>
</evidence>
<dbReference type="OrthoDB" id="3062753at2759"/>
<gene>
    <name evidence="2" type="ORF">D9757_013309</name>
</gene>
<evidence type="ECO:0000313" key="3">
    <source>
        <dbReference type="Proteomes" id="UP000518752"/>
    </source>
</evidence>